<dbReference type="GO" id="GO:0006508">
    <property type="term" value="P:proteolysis"/>
    <property type="evidence" value="ECO:0007669"/>
    <property type="project" value="InterPro"/>
</dbReference>
<dbReference type="PANTHER" id="PTHR11851">
    <property type="entry name" value="METALLOPROTEASE"/>
    <property type="match status" value="1"/>
</dbReference>
<evidence type="ECO:0000256" key="1">
    <source>
        <dbReference type="ARBA" id="ARBA00007261"/>
    </source>
</evidence>
<sequence>MKNFKKYVLSNGLRVIFVPQPHSLATTVLVLVEAGSKYETKKINGVSHFLEHLCFKGTKNRPTALMISSELESVGAVFNALTYQEMTGYYAKARTEKLPQILDIVSDLYVNPVFDGKEMEKEKGVVIEELNMYEDMPMRKVGDIFMELVYGDQPAGWNIGGTKEIIRSLKREDVVDYRSRHYVAKATTVVVAGALDEKKTLAEIKKNFSGIPEAKKFFKIKINDFQKKPALLVKYKESDQTHIIVGFRAFSMYDQRRYALEVLGDILGGGMSSRLFQRVREQLGAAYYVKAGADLLTDHGIFAVSAGLDNSRAEQVIKAILDELKKMAAESVGEAELQKSKNHLSGQLMIGLEGSDELASFYGNQEIFRQKIITPKELAKRIEAVTASEIWKVAKDLIKNQHLNLALIGPFKDRKPFEKILKI</sequence>
<gene>
    <name evidence="5" type="ORF">A3B92_02260</name>
</gene>
<dbReference type="GO" id="GO:0004222">
    <property type="term" value="F:metalloendopeptidase activity"/>
    <property type="evidence" value="ECO:0007669"/>
    <property type="project" value="InterPro"/>
</dbReference>
<evidence type="ECO:0000259" key="3">
    <source>
        <dbReference type="Pfam" id="PF00675"/>
    </source>
</evidence>
<dbReference type="SUPFAM" id="SSF63411">
    <property type="entry name" value="LuxS/MPP-like metallohydrolase"/>
    <property type="match status" value="2"/>
</dbReference>
<comment type="caution">
    <text evidence="5">The sequence shown here is derived from an EMBL/GenBank/DDBJ whole genome shotgun (WGS) entry which is preliminary data.</text>
</comment>
<comment type="similarity">
    <text evidence="1 2">Belongs to the peptidase M16 family.</text>
</comment>
<dbReference type="PANTHER" id="PTHR11851:SF49">
    <property type="entry name" value="MITOCHONDRIAL-PROCESSING PEPTIDASE SUBUNIT ALPHA"/>
    <property type="match status" value="1"/>
</dbReference>
<dbReference type="Pfam" id="PF00675">
    <property type="entry name" value="Peptidase_M16"/>
    <property type="match status" value="1"/>
</dbReference>
<dbReference type="InterPro" id="IPR011765">
    <property type="entry name" value="Pept_M16_N"/>
</dbReference>
<reference evidence="5 6" key="1">
    <citation type="journal article" date="2016" name="Nat. Commun.">
        <title>Thousands of microbial genomes shed light on interconnected biogeochemical processes in an aquifer system.</title>
        <authorList>
            <person name="Anantharaman K."/>
            <person name="Brown C.T."/>
            <person name="Hug L.A."/>
            <person name="Sharon I."/>
            <person name="Castelle C.J."/>
            <person name="Probst A.J."/>
            <person name="Thomas B.C."/>
            <person name="Singh A."/>
            <person name="Wilkins M.J."/>
            <person name="Karaoz U."/>
            <person name="Brodie E.L."/>
            <person name="Williams K.H."/>
            <person name="Hubbard S.S."/>
            <person name="Banfield J.F."/>
        </authorList>
    </citation>
    <scope>NUCLEOTIDE SEQUENCE [LARGE SCALE GENOMIC DNA]</scope>
</reference>
<dbReference type="InterPro" id="IPR050361">
    <property type="entry name" value="MPP/UQCRC_Complex"/>
</dbReference>
<protein>
    <recommendedName>
        <fullName evidence="7">Peptidase M16</fullName>
    </recommendedName>
</protein>
<dbReference type="GO" id="GO:0046872">
    <property type="term" value="F:metal ion binding"/>
    <property type="evidence" value="ECO:0007669"/>
    <property type="project" value="InterPro"/>
</dbReference>
<evidence type="ECO:0008006" key="7">
    <source>
        <dbReference type="Google" id="ProtNLM"/>
    </source>
</evidence>
<evidence type="ECO:0000313" key="5">
    <source>
        <dbReference type="EMBL" id="OGY63918.1"/>
    </source>
</evidence>
<dbReference type="Pfam" id="PF05193">
    <property type="entry name" value="Peptidase_M16_C"/>
    <property type="match status" value="1"/>
</dbReference>
<dbReference type="EMBL" id="MHJG01000013">
    <property type="protein sequence ID" value="OGY63918.1"/>
    <property type="molecule type" value="Genomic_DNA"/>
</dbReference>
<organism evidence="5 6">
    <name type="scientific">Candidatus Harrisonbacteria bacterium RIFCSPHIGHO2_02_FULL_42_16</name>
    <dbReference type="NCBI Taxonomy" id="1798404"/>
    <lineage>
        <taxon>Bacteria</taxon>
        <taxon>Candidatus Harrisoniibacteriota</taxon>
    </lineage>
</organism>
<dbReference type="AlphaFoldDB" id="A0A1G1ZH43"/>
<evidence type="ECO:0000313" key="6">
    <source>
        <dbReference type="Proteomes" id="UP000177960"/>
    </source>
</evidence>
<feature type="domain" description="Peptidase M16 C-terminal" evidence="4">
    <location>
        <begin position="169"/>
        <end position="343"/>
    </location>
</feature>
<feature type="domain" description="Peptidase M16 N-terminal" evidence="3">
    <location>
        <begin position="18"/>
        <end position="160"/>
    </location>
</feature>
<dbReference type="PROSITE" id="PS00143">
    <property type="entry name" value="INSULINASE"/>
    <property type="match status" value="1"/>
</dbReference>
<dbReference type="Gene3D" id="3.30.830.10">
    <property type="entry name" value="Metalloenzyme, LuxS/M16 peptidase-like"/>
    <property type="match status" value="2"/>
</dbReference>
<dbReference type="InterPro" id="IPR011249">
    <property type="entry name" value="Metalloenz_LuxS/M16"/>
</dbReference>
<name>A0A1G1ZH43_9BACT</name>
<evidence type="ECO:0000259" key="4">
    <source>
        <dbReference type="Pfam" id="PF05193"/>
    </source>
</evidence>
<dbReference type="InterPro" id="IPR007863">
    <property type="entry name" value="Peptidase_M16_C"/>
</dbReference>
<dbReference type="Proteomes" id="UP000177960">
    <property type="component" value="Unassembled WGS sequence"/>
</dbReference>
<dbReference type="InterPro" id="IPR001431">
    <property type="entry name" value="Pept_M16_Zn_BS"/>
</dbReference>
<dbReference type="STRING" id="1798404.A3B92_02260"/>
<proteinExistence type="inferred from homology"/>
<accession>A0A1G1ZH43</accession>
<evidence type="ECO:0000256" key="2">
    <source>
        <dbReference type="RuleBase" id="RU004447"/>
    </source>
</evidence>